<dbReference type="InterPro" id="IPR021574">
    <property type="entry name" value="PM0188"/>
</dbReference>
<reference evidence="1" key="1">
    <citation type="submission" date="2021-05" db="EMBL/GenBank/DDBJ databases">
        <title>Molecular characterization for Shewanella algae harboring chromosomal blaOXA-55-like strains isolated from clinical and environment sample.</title>
        <authorList>
            <person name="Ohama Y."/>
            <person name="Aoki K."/>
            <person name="Harada S."/>
            <person name="Moriya K."/>
            <person name="Ishii Y."/>
            <person name="Tateda K."/>
        </authorList>
    </citation>
    <scope>NUCLEOTIDE SEQUENCE</scope>
    <source>
        <strain evidence="1">JCM 11563</strain>
    </source>
</reference>
<dbReference type="RefSeq" id="WP_220783617.1">
    <property type="nucleotide sequence ID" value="NZ_BPEY01000241.1"/>
</dbReference>
<dbReference type="InterPro" id="IPR043078">
    <property type="entry name" value="Sialyltransferase_N"/>
</dbReference>
<sequence>MKQAIPTLMALFLVACNSDSSNEAPVHIIEKVKVDVVETERYKVTPVTIPQNVKSFEWTQTCGTPILSTEDQNSLSFNFIAPELHEDEQYCFEFNGTANDNTKYTTKTTVTVIAPTLELYIDNASLPTLHQLMHIVESYDENPTRERFISWGRVSVNDTEIREMLNISSFPLVSNNTSQKLVDAVKKYSLNKNRLNVEIFSNTTHALNNIKPIISALSDNSKVNVAEVNLYDDGSAEYINLYNWRNATNKIDALEADVLVMKDYVEGSSTQSPNYMSSRYNWHKLYDTEYHFLRADYLTVEPELNDLRDYLGDSLEQMDWNAFESLSKTKQQLFLSIVGFNKDSLEKDYAKSPNKNFVFTGTTSVVVK</sequence>
<keyword evidence="2" id="KW-1185">Reference proteome</keyword>
<dbReference type="Proteomes" id="UP000887104">
    <property type="component" value="Unassembled WGS sequence"/>
</dbReference>
<evidence type="ECO:0000313" key="2">
    <source>
        <dbReference type="Proteomes" id="UP000887104"/>
    </source>
</evidence>
<name>A0ABQ4PS22_9GAMM</name>
<evidence type="ECO:0000313" key="1">
    <source>
        <dbReference type="EMBL" id="GIU52822.1"/>
    </source>
</evidence>
<dbReference type="SUPFAM" id="SSF53756">
    <property type="entry name" value="UDP-Glycosyltransferase/glycogen phosphorylase"/>
    <property type="match status" value="1"/>
</dbReference>
<comment type="caution">
    <text evidence="1">The sequence shown here is derived from an EMBL/GenBank/DDBJ whole genome shotgun (WGS) entry which is preliminary data.</text>
</comment>
<dbReference type="Gene3D" id="3.40.50.11120">
    <property type="entry name" value="Sialyltransferase, N-terminal GT-B Rossman nucleotide-binding domain"/>
    <property type="match status" value="1"/>
</dbReference>
<dbReference type="Pfam" id="PF11477">
    <property type="entry name" value="PM0188"/>
    <property type="match status" value="1"/>
</dbReference>
<dbReference type="Pfam" id="PF22352">
    <property type="entry name" value="K319L-like_PKD"/>
    <property type="match status" value="1"/>
</dbReference>
<dbReference type="Gene3D" id="2.60.40.3010">
    <property type="match status" value="1"/>
</dbReference>
<organism evidence="1 2">
    <name type="scientific">Shewanella sairae</name>
    <dbReference type="NCBI Taxonomy" id="190310"/>
    <lineage>
        <taxon>Bacteria</taxon>
        <taxon>Pseudomonadati</taxon>
        <taxon>Pseudomonadota</taxon>
        <taxon>Gammaproteobacteria</taxon>
        <taxon>Alteromonadales</taxon>
        <taxon>Shewanellaceae</taxon>
        <taxon>Shewanella</taxon>
    </lineage>
</organism>
<protein>
    <submittedName>
        <fullName evidence="1">Uncharacterized protein</fullName>
    </submittedName>
</protein>
<accession>A0ABQ4PS22</accession>
<proteinExistence type="predicted"/>
<dbReference type="EMBL" id="BPEY01000241">
    <property type="protein sequence ID" value="GIU52822.1"/>
    <property type="molecule type" value="Genomic_DNA"/>
</dbReference>
<gene>
    <name evidence="1" type="ORF">TUM4438_46330</name>
</gene>
<dbReference type="PROSITE" id="PS51257">
    <property type="entry name" value="PROKAR_LIPOPROTEIN"/>
    <property type="match status" value="1"/>
</dbReference>